<organism evidence="1 2">
    <name type="scientific">Zosterops borbonicus</name>
    <dbReference type="NCBI Taxonomy" id="364589"/>
    <lineage>
        <taxon>Eukaryota</taxon>
        <taxon>Metazoa</taxon>
        <taxon>Chordata</taxon>
        <taxon>Craniata</taxon>
        <taxon>Vertebrata</taxon>
        <taxon>Euteleostomi</taxon>
        <taxon>Archelosauria</taxon>
        <taxon>Archosauria</taxon>
        <taxon>Dinosauria</taxon>
        <taxon>Saurischia</taxon>
        <taxon>Theropoda</taxon>
        <taxon>Coelurosauria</taxon>
        <taxon>Aves</taxon>
        <taxon>Neognathae</taxon>
        <taxon>Neoaves</taxon>
        <taxon>Telluraves</taxon>
        <taxon>Australaves</taxon>
        <taxon>Passeriformes</taxon>
        <taxon>Sylvioidea</taxon>
        <taxon>Zosteropidae</taxon>
        <taxon>Zosterops</taxon>
    </lineage>
</organism>
<protein>
    <submittedName>
        <fullName evidence="1">Uncharacterized protein</fullName>
    </submittedName>
</protein>
<keyword evidence="2" id="KW-1185">Reference proteome</keyword>
<gene>
    <name evidence="1" type="ORF">HGM15179_010628</name>
</gene>
<name>A0A8K1GEW9_9PASS</name>
<reference evidence="1" key="1">
    <citation type="submission" date="2019-04" db="EMBL/GenBank/DDBJ databases">
        <title>Genome assembly of Zosterops borbonicus 15179.</title>
        <authorList>
            <person name="Leroy T."/>
            <person name="Anselmetti Y."/>
            <person name="Tilak M.-K."/>
            <person name="Nabholz B."/>
        </authorList>
    </citation>
    <scope>NUCLEOTIDE SEQUENCE</scope>
    <source>
        <strain evidence="1">HGM_15179</strain>
        <tissue evidence="1">Muscle</tissue>
    </source>
</reference>
<evidence type="ECO:0000313" key="1">
    <source>
        <dbReference type="EMBL" id="TRZ16450.1"/>
    </source>
</evidence>
<comment type="caution">
    <text evidence="1">The sequence shown here is derived from an EMBL/GenBank/DDBJ whole genome shotgun (WGS) entry which is preliminary data.</text>
</comment>
<dbReference type="EMBL" id="SWJQ01000311">
    <property type="protein sequence ID" value="TRZ16450.1"/>
    <property type="molecule type" value="Genomic_DNA"/>
</dbReference>
<dbReference type="Proteomes" id="UP000796761">
    <property type="component" value="Unassembled WGS sequence"/>
</dbReference>
<accession>A0A8K1GEW9</accession>
<sequence length="262" mass="28982">MTRLLCRPEATGAKLSGRIICLCCRAFTVKSGSIAYPNLCALRFVIMPFDSLEYFQLPAVNKSGFAADVSFFPERATGAKLSGRIICLCCRAFTVKSGSIAYPNLCALRFVIMPFDSLEYFQLPAVNKSGFAADVSFFPERGLFATEEVNSSSHFCIICTLSIPSSPSSQSFGKLCAGYFVHKNTVRDSIETFTEIQKGYISQLPLIKTILLIEKETENRCPRLQTLAPCLTLVLPLDLDLHLDRFWDLAQDQGRLLAPCTA</sequence>
<dbReference type="OrthoDB" id="10594631at2759"/>
<dbReference type="AlphaFoldDB" id="A0A8K1GEW9"/>
<evidence type="ECO:0000313" key="2">
    <source>
        <dbReference type="Proteomes" id="UP000796761"/>
    </source>
</evidence>
<proteinExistence type="predicted"/>